<gene>
    <name evidence="1" type="ORF">AVDCRST_MAG88-1113</name>
</gene>
<name>A0A6J4URP6_9BACT</name>
<evidence type="ECO:0000313" key="1">
    <source>
        <dbReference type="EMBL" id="CAA9555975.1"/>
    </source>
</evidence>
<proteinExistence type="predicted"/>
<accession>A0A6J4URP6</accession>
<organism evidence="1">
    <name type="scientific">uncultured Thermomicrobiales bacterium</name>
    <dbReference type="NCBI Taxonomy" id="1645740"/>
    <lineage>
        <taxon>Bacteria</taxon>
        <taxon>Pseudomonadati</taxon>
        <taxon>Thermomicrobiota</taxon>
        <taxon>Thermomicrobia</taxon>
        <taxon>Thermomicrobiales</taxon>
        <taxon>environmental samples</taxon>
    </lineage>
</organism>
<sequence length="137" mass="15134">MALAAEPEYARQIGDVGEQARLQVIRRIAGQNTAVAEVVAGRLERLRRELAGPAPTPLEALLVDRICMNHLLLHRVEMIAAQNEGQLSIRQADYGQRTIDRAQKRYLSAIKALAEIRRLPLPPSVQINLGAQQVNVA</sequence>
<dbReference type="AlphaFoldDB" id="A0A6J4URP6"/>
<dbReference type="EMBL" id="CADCWM010000387">
    <property type="protein sequence ID" value="CAA9555975.1"/>
    <property type="molecule type" value="Genomic_DNA"/>
</dbReference>
<reference evidence="1" key="1">
    <citation type="submission" date="2020-02" db="EMBL/GenBank/DDBJ databases">
        <authorList>
            <person name="Meier V. D."/>
        </authorList>
    </citation>
    <scope>NUCLEOTIDE SEQUENCE</scope>
    <source>
        <strain evidence="1">AVDCRST_MAG88</strain>
    </source>
</reference>
<protein>
    <submittedName>
        <fullName evidence="1">Uncharacterized protein</fullName>
    </submittedName>
</protein>